<dbReference type="Gene3D" id="3.50.50.60">
    <property type="entry name" value="FAD/NAD(P)-binding domain"/>
    <property type="match status" value="1"/>
</dbReference>
<dbReference type="InterPro" id="IPR050281">
    <property type="entry name" value="Flavin_monoamine_oxidase"/>
</dbReference>
<dbReference type="Pfam" id="PF01593">
    <property type="entry name" value="Amino_oxidase"/>
    <property type="match status" value="1"/>
</dbReference>
<dbReference type="Gene3D" id="3.30.160.490">
    <property type="match status" value="1"/>
</dbReference>
<evidence type="ECO:0000313" key="9">
    <source>
        <dbReference type="Proteomes" id="UP001164459"/>
    </source>
</evidence>
<dbReference type="EC" id="1.13.12.3" evidence="3"/>
<feature type="domain" description="Amine oxidase" evidence="7">
    <location>
        <begin position="86"/>
        <end position="618"/>
    </location>
</feature>
<dbReference type="Proteomes" id="UP001164459">
    <property type="component" value="Chromosome"/>
</dbReference>
<evidence type="ECO:0000256" key="4">
    <source>
        <dbReference type="ARBA" id="ARBA00017871"/>
    </source>
</evidence>
<dbReference type="Gene3D" id="3.30.1490.470">
    <property type="match status" value="1"/>
</dbReference>
<evidence type="ECO:0000256" key="2">
    <source>
        <dbReference type="ARBA" id="ARBA00005833"/>
    </source>
</evidence>
<comment type="pathway">
    <text evidence="1">Plant hormone metabolism; auxin biosynthesis.</text>
</comment>
<dbReference type="RefSeq" id="WP_269034068.1">
    <property type="nucleotide sequence ID" value="NZ_CP114040.1"/>
</dbReference>
<keyword evidence="9" id="KW-1185">Reference proteome</keyword>
<dbReference type="PANTHER" id="PTHR10742:SF342">
    <property type="entry name" value="AMINE OXIDASE"/>
    <property type="match status" value="1"/>
</dbReference>
<evidence type="ECO:0000313" key="8">
    <source>
        <dbReference type="EMBL" id="WAS91706.1"/>
    </source>
</evidence>
<dbReference type="PROSITE" id="PS51257">
    <property type="entry name" value="PROKAR_LIPOPROTEIN"/>
    <property type="match status" value="1"/>
</dbReference>
<dbReference type="SUPFAM" id="SSF54373">
    <property type="entry name" value="FAD-linked reductases, C-terminal domain"/>
    <property type="match status" value="1"/>
</dbReference>
<comment type="similarity">
    <text evidence="2">Belongs to the tryptophan 2-monooxygenase family.</text>
</comment>
<proteinExistence type="inferred from homology"/>
<dbReference type="Gene3D" id="6.10.250.1500">
    <property type="match status" value="1"/>
</dbReference>
<dbReference type="SUPFAM" id="SSF51905">
    <property type="entry name" value="FAD/NAD(P)-binding domain"/>
    <property type="match status" value="1"/>
</dbReference>
<name>A0ABY7GXK3_9BACT</name>
<gene>
    <name evidence="8" type="ORF">O0S08_36455</name>
</gene>
<evidence type="ECO:0000256" key="6">
    <source>
        <dbReference type="ARBA" id="ARBA00047321"/>
    </source>
</evidence>
<reference evidence="8" key="1">
    <citation type="submission" date="2022-11" db="EMBL/GenBank/DDBJ databases">
        <title>Minimal conservation of predation-associated metabolite biosynthetic gene clusters underscores biosynthetic potential of Myxococcota including descriptions for ten novel species: Archangium lansinium sp. nov., Myxococcus landrumus sp. nov., Nannocystis bai.</title>
        <authorList>
            <person name="Ahearne A."/>
            <person name="Stevens C."/>
            <person name="Dowd S."/>
        </authorList>
    </citation>
    <scope>NUCLEOTIDE SEQUENCE</scope>
    <source>
        <strain evidence="8">Fl3</strain>
    </source>
</reference>
<dbReference type="Gene3D" id="1.10.405.10">
    <property type="entry name" value="Guanine Nucleotide Dissociation Inhibitor, domain 1"/>
    <property type="match status" value="1"/>
</dbReference>
<evidence type="ECO:0000256" key="1">
    <source>
        <dbReference type="ARBA" id="ARBA00004814"/>
    </source>
</evidence>
<dbReference type="EMBL" id="CP114040">
    <property type="protein sequence ID" value="WAS91706.1"/>
    <property type="molecule type" value="Genomic_DNA"/>
</dbReference>
<keyword evidence="5" id="KW-0073">Auxin biosynthesis</keyword>
<sequence length="621" mass="68819">MTLLGRRQFGKLGGWLALGFACDFEPGGEPQLDEDLWQRALQIARDLLLVGPEGQDLKLEYLKVLIDDGLPPTDAPKKVLVIGAGIAGLAAAHLLKQAGHHVTILEANANRIGGRIKTFRAADPQQPAPFADPALYAEAGAMRLPDFHPLTLALIDKLGLERRQFYYVDVVAPKDGPVPPVRYQSFTGEVWQNGPPLPDFVPPDQALRTWIAVNGLLVRRSEYADDPALVNEGFGVMGADTGRTTAEILNAALDPVRDYFSDALPDGTRENKPTAEWIEGWARAIYDFDGWSMSRYLTEYALLDEATVDAIGTVENATSRLWLSFMHTFIGRSDINPGARYWEIDGGFWRLPYALEPGLRHEIVMDRRVVKIVTGDGEHGPAVHVETIDESGAAAPVYSADLAIVTIPFSSLRHVEFDPPLSYGKRRAIIEMHYDSATKIVLEFSRRWWEFTEEDWQHELEAITPGLYDEYGEGPVTHVFGGGSVTDNPNRNIYYPSHAIGGSPGGVVLASYTWADDAARWDSMDDDERYEFALRGLQDVHGDRIEAFYTGRGQTESWMNNPYAFGEAAVFLPGQLLELHLHTATAEGPLHFAGEHTSLKHAWIEGALESAVRAALEVHRR</sequence>
<dbReference type="InterPro" id="IPR002937">
    <property type="entry name" value="Amino_oxidase"/>
</dbReference>
<comment type="catalytic activity">
    <reaction evidence="6">
        <text>L-tryptophan + O2 = indole-3-acetamide + CO2 + H2O</text>
        <dbReference type="Rhea" id="RHEA:16165"/>
        <dbReference type="ChEBI" id="CHEBI:15377"/>
        <dbReference type="ChEBI" id="CHEBI:15379"/>
        <dbReference type="ChEBI" id="CHEBI:16031"/>
        <dbReference type="ChEBI" id="CHEBI:16526"/>
        <dbReference type="ChEBI" id="CHEBI:57912"/>
        <dbReference type="EC" id="1.13.12.3"/>
    </reaction>
</comment>
<dbReference type="InterPro" id="IPR036188">
    <property type="entry name" value="FAD/NAD-bd_sf"/>
</dbReference>
<evidence type="ECO:0000256" key="5">
    <source>
        <dbReference type="ARBA" id="ARBA00023070"/>
    </source>
</evidence>
<protein>
    <recommendedName>
        <fullName evidence="4">Tryptophan 2-monooxygenase</fullName>
        <ecNumber evidence="3">1.13.12.3</ecNumber>
    </recommendedName>
</protein>
<dbReference type="Gene3D" id="3.30.70.2100">
    <property type="match status" value="1"/>
</dbReference>
<organism evidence="8 9">
    <name type="scientific">Nannocystis punicea</name>
    <dbReference type="NCBI Taxonomy" id="2995304"/>
    <lineage>
        <taxon>Bacteria</taxon>
        <taxon>Pseudomonadati</taxon>
        <taxon>Myxococcota</taxon>
        <taxon>Polyangia</taxon>
        <taxon>Nannocystales</taxon>
        <taxon>Nannocystaceae</taxon>
        <taxon>Nannocystis</taxon>
    </lineage>
</organism>
<evidence type="ECO:0000259" key="7">
    <source>
        <dbReference type="Pfam" id="PF01593"/>
    </source>
</evidence>
<dbReference type="PANTHER" id="PTHR10742">
    <property type="entry name" value="FLAVIN MONOAMINE OXIDASE"/>
    <property type="match status" value="1"/>
</dbReference>
<dbReference type="Gene3D" id="6.10.140.1210">
    <property type="match status" value="1"/>
</dbReference>
<dbReference type="Gene3D" id="1.10.10.1790">
    <property type="match status" value="1"/>
</dbReference>
<evidence type="ECO:0000256" key="3">
    <source>
        <dbReference type="ARBA" id="ARBA00012535"/>
    </source>
</evidence>
<dbReference type="Gene3D" id="1.10.10.1620">
    <property type="match status" value="1"/>
</dbReference>
<accession>A0ABY7GXK3</accession>